<reference evidence="1 2" key="1">
    <citation type="submission" date="2020-06" db="EMBL/GenBank/DDBJ databases">
        <title>WGS assembly of Ceratodon purpureus strain R40.</title>
        <authorList>
            <person name="Carey S.B."/>
            <person name="Jenkins J."/>
            <person name="Shu S."/>
            <person name="Lovell J.T."/>
            <person name="Sreedasyam A."/>
            <person name="Maumus F."/>
            <person name="Tiley G.P."/>
            <person name="Fernandez-Pozo N."/>
            <person name="Barry K."/>
            <person name="Chen C."/>
            <person name="Wang M."/>
            <person name="Lipzen A."/>
            <person name="Daum C."/>
            <person name="Saski C.A."/>
            <person name="Payton A.C."/>
            <person name="Mcbreen J.C."/>
            <person name="Conrad R.E."/>
            <person name="Kollar L.M."/>
            <person name="Olsson S."/>
            <person name="Huttunen S."/>
            <person name="Landis J.B."/>
            <person name="Wickett N.J."/>
            <person name="Johnson M.G."/>
            <person name="Rensing S.A."/>
            <person name="Grimwood J."/>
            <person name="Schmutz J."/>
            <person name="Mcdaniel S.F."/>
        </authorList>
    </citation>
    <scope>NUCLEOTIDE SEQUENCE [LARGE SCALE GENOMIC DNA]</scope>
    <source>
        <strain evidence="1 2">R40</strain>
    </source>
</reference>
<protein>
    <submittedName>
        <fullName evidence="1">Uncharacterized protein</fullName>
    </submittedName>
</protein>
<organism evidence="1 2">
    <name type="scientific">Ceratodon purpureus</name>
    <name type="common">Fire moss</name>
    <name type="synonym">Dicranum purpureum</name>
    <dbReference type="NCBI Taxonomy" id="3225"/>
    <lineage>
        <taxon>Eukaryota</taxon>
        <taxon>Viridiplantae</taxon>
        <taxon>Streptophyta</taxon>
        <taxon>Embryophyta</taxon>
        <taxon>Bryophyta</taxon>
        <taxon>Bryophytina</taxon>
        <taxon>Bryopsida</taxon>
        <taxon>Dicranidae</taxon>
        <taxon>Pseudoditrichales</taxon>
        <taxon>Ditrichaceae</taxon>
        <taxon>Ceratodon</taxon>
    </lineage>
</organism>
<comment type="caution">
    <text evidence="1">The sequence shown here is derived from an EMBL/GenBank/DDBJ whole genome shotgun (WGS) entry which is preliminary data.</text>
</comment>
<dbReference type="AlphaFoldDB" id="A0A8T0GCL4"/>
<evidence type="ECO:0000313" key="2">
    <source>
        <dbReference type="Proteomes" id="UP000822688"/>
    </source>
</evidence>
<sequence length="102" mass="11595">MRPTSHMRSYASVVPEHCWLKPEVQQLEENSYSPRSAPTMNRLLKPAINLFFPCSVALVDDTQEEPYSRSELASTLAQSQEGMVNPHSRKSFSPVLRMVPTF</sequence>
<dbReference type="EMBL" id="CM026432">
    <property type="protein sequence ID" value="KAG0556961.1"/>
    <property type="molecule type" value="Genomic_DNA"/>
</dbReference>
<evidence type="ECO:0000313" key="1">
    <source>
        <dbReference type="EMBL" id="KAG0556961.1"/>
    </source>
</evidence>
<accession>A0A8T0GCL4</accession>
<gene>
    <name evidence="1" type="ORF">KC19_11G091200</name>
</gene>
<proteinExistence type="predicted"/>
<keyword evidence="2" id="KW-1185">Reference proteome</keyword>
<dbReference type="Proteomes" id="UP000822688">
    <property type="component" value="Chromosome 11"/>
</dbReference>
<name>A0A8T0GCL4_CERPU</name>